<evidence type="ECO:0000313" key="1">
    <source>
        <dbReference type="EMBL" id="RNC96118.1"/>
    </source>
</evidence>
<protein>
    <submittedName>
        <fullName evidence="1">Competence protein ComFB</fullName>
    </submittedName>
</protein>
<dbReference type="Pfam" id="PF10719">
    <property type="entry name" value="ComFB"/>
    <property type="match status" value="1"/>
</dbReference>
<accession>A0A3M8H0U9</accession>
<reference evidence="1 2" key="1">
    <citation type="journal article" date="2014" name="Int. J. Syst. Evol. Microbiol.">
        <title>Lysinibacillus halotolerans sp. nov., isolated from saline-alkaline soil.</title>
        <authorList>
            <person name="Kong D."/>
            <person name="Wang Y."/>
            <person name="Zhao B."/>
            <person name="Li Y."/>
            <person name="Song J."/>
            <person name="Zhai Y."/>
            <person name="Zhang C."/>
            <person name="Wang H."/>
            <person name="Chen X."/>
            <person name="Zhao B."/>
            <person name="Ruan Z."/>
        </authorList>
    </citation>
    <scope>NUCLEOTIDE SEQUENCE [LARGE SCALE GENOMIC DNA]</scope>
    <source>
        <strain evidence="1 2">MCCC 1A12703</strain>
    </source>
</reference>
<dbReference type="AlphaFoldDB" id="A0A3M8H0U9"/>
<sequence>MTKPILVNVTEEIVQGLVRFILHGSEYQTFCHCEFCQMDIAADVLNHLPTVYVSTSTAREEAFQLLKTPEKMERINKQIILSVHNVGKRPHHKI</sequence>
<keyword evidence="2" id="KW-1185">Reference proteome</keyword>
<evidence type="ECO:0000313" key="2">
    <source>
        <dbReference type="Proteomes" id="UP000279909"/>
    </source>
</evidence>
<dbReference type="OrthoDB" id="5616024at2"/>
<gene>
    <name evidence="1" type="ORF">EC501_17860</name>
</gene>
<dbReference type="RefSeq" id="WP_122973690.1">
    <property type="nucleotide sequence ID" value="NZ_RHLQ01000083.1"/>
</dbReference>
<proteinExistence type="predicted"/>
<dbReference type="InterPro" id="IPR019657">
    <property type="entry name" value="ComFB"/>
</dbReference>
<comment type="caution">
    <text evidence="1">The sequence shown here is derived from an EMBL/GenBank/DDBJ whole genome shotgun (WGS) entry which is preliminary data.</text>
</comment>
<name>A0A3M8H0U9_9BACI</name>
<organism evidence="1 2">
    <name type="scientific">Lysinibacillus halotolerans</name>
    <dbReference type="NCBI Taxonomy" id="1368476"/>
    <lineage>
        <taxon>Bacteria</taxon>
        <taxon>Bacillati</taxon>
        <taxon>Bacillota</taxon>
        <taxon>Bacilli</taxon>
        <taxon>Bacillales</taxon>
        <taxon>Bacillaceae</taxon>
        <taxon>Lysinibacillus</taxon>
    </lineage>
</organism>
<dbReference type="Proteomes" id="UP000279909">
    <property type="component" value="Unassembled WGS sequence"/>
</dbReference>
<dbReference type="EMBL" id="RHLQ01000083">
    <property type="protein sequence ID" value="RNC96118.1"/>
    <property type="molecule type" value="Genomic_DNA"/>
</dbReference>